<organism evidence="7 8">
    <name type="scientific">Rhynchospora tenuis</name>
    <dbReference type="NCBI Taxonomy" id="198213"/>
    <lineage>
        <taxon>Eukaryota</taxon>
        <taxon>Viridiplantae</taxon>
        <taxon>Streptophyta</taxon>
        <taxon>Embryophyta</taxon>
        <taxon>Tracheophyta</taxon>
        <taxon>Spermatophyta</taxon>
        <taxon>Magnoliopsida</taxon>
        <taxon>Liliopsida</taxon>
        <taxon>Poales</taxon>
        <taxon>Cyperaceae</taxon>
        <taxon>Cyperoideae</taxon>
        <taxon>Rhynchosporeae</taxon>
        <taxon>Rhynchospora</taxon>
    </lineage>
</organism>
<comment type="subcellular location">
    <subcellularLocation>
        <location evidence="1">Membrane</location>
        <topology evidence="1">Multi-pass membrane protein</topology>
    </subcellularLocation>
</comment>
<dbReference type="EMBL" id="JAMRDG010000002">
    <property type="protein sequence ID" value="KAJ3689584.1"/>
    <property type="molecule type" value="Genomic_DNA"/>
</dbReference>
<dbReference type="Gene3D" id="1.20.1250.20">
    <property type="entry name" value="MFS general substrate transporter like domains"/>
    <property type="match status" value="1"/>
</dbReference>
<dbReference type="GO" id="GO:0022857">
    <property type="term" value="F:transmembrane transporter activity"/>
    <property type="evidence" value="ECO:0007669"/>
    <property type="project" value="InterPro"/>
</dbReference>
<dbReference type="SUPFAM" id="SSF103473">
    <property type="entry name" value="MFS general substrate transporter"/>
    <property type="match status" value="1"/>
</dbReference>
<dbReference type="InterPro" id="IPR036259">
    <property type="entry name" value="MFS_trans_sf"/>
</dbReference>
<evidence type="ECO:0000313" key="8">
    <source>
        <dbReference type="Proteomes" id="UP001210211"/>
    </source>
</evidence>
<dbReference type="PANTHER" id="PTHR11654">
    <property type="entry name" value="OLIGOPEPTIDE TRANSPORTER-RELATED"/>
    <property type="match status" value="1"/>
</dbReference>
<keyword evidence="8" id="KW-1185">Reference proteome</keyword>
<dbReference type="Proteomes" id="UP001210211">
    <property type="component" value="Unassembled WGS sequence"/>
</dbReference>
<name>A0AAD6EM82_9POAL</name>
<dbReference type="GO" id="GO:0016020">
    <property type="term" value="C:membrane"/>
    <property type="evidence" value="ECO:0007669"/>
    <property type="project" value="UniProtKB-SubCell"/>
</dbReference>
<feature type="transmembrane region" description="Helical" evidence="6">
    <location>
        <begin position="113"/>
        <end position="141"/>
    </location>
</feature>
<feature type="transmembrane region" description="Helical" evidence="6">
    <location>
        <begin position="590"/>
        <end position="609"/>
    </location>
</feature>
<keyword evidence="3 6" id="KW-0812">Transmembrane</keyword>
<feature type="transmembrane region" description="Helical" evidence="6">
    <location>
        <begin position="387"/>
        <end position="409"/>
    </location>
</feature>
<evidence type="ECO:0000256" key="4">
    <source>
        <dbReference type="ARBA" id="ARBA00022989"/>
    </source>
</evidence>
<dbReference type="AlphaFoldDB" id="A0AAD6EM82"/>
<evidence type="ECO:0000256" key="3">
    <source>
        <dbReference type="ARBA" id="ARBA00022692"/>
    </source>
</evidence>
<keyword evidence="4 6" id="KW-1133">Transmembrane helix</keyword>
<feature type="transmembrane region" description="Helical" evidence="6">
    <location>
        <begin position="468"/>
        <end position="486"/>
    </location>
</feature>
<evidence type="ECO:0000313" key="7">
    <source>
        <dbReference type="EMBL" id="KAJ3689584.1"/>
    </source>
</evidence>
<comment type="similarity">
    <text evidence="2">Belongs to the major facilitator superfamily. Proton-dependent oligopeptide transporter (POT/PTR) (TC 2.A.17) family.</text>
</comment>
<feature type="transmembrane region" description="Helical" evidence="6">
    <location>
        <begin position="429"/>
        <end position="447"/>
    </location>
</feature>
<dbReference type="InterPro" id="IPR000109">
    <property type="entry name" value="POT_fam"/>
</dbReference>
<proteinExistence type="inferred from homology"/>
<protein>
    <submittedName>
        <fullName evidence="7">Uncharacterized protein</fullName>
    </submittedName>
</protein>
<keyword evidence="5 6" id="KW-0472">Membrane</keyword>
<gene>
    <name evidence="7" type="ORF">LUZ61_018748</name>
</gene>
<feature type="transmembrane region" description="Helical" evidence="6">
    <location>
        <begin position="237"/>
        <end position="259"/>
    </location>
</feature>
<reference evidence="7 8" key="1">
    <citation type="journal article" date="2022" name="Cell">
        <title>Repeat-based holocentromeres influence genome architecture and karyotype evolution.</title>
        <authorList>
            <person name="Hofstatter P.G."/>
            <person name="Thangavel G."/>
            <person name="Lux T."/>
            <person name="Neumann P."/>
            <person name="Vondrak T."/>
            <person name="Novak P."/>
            <person name="Zhang M."/>
            <person name="Costa L."/>
            <person name="Castellani M."/>
            <person name="Scott A."/>
            <person name="Toegelov H."/>
            <person name="Fuchs J."/>
            <person name="Mata-Sucre Y."/>
            <person name="Dias Y."/>
            <person name="Vanzela A.L.L."/>
            <person name="Huettel B."/>
            <person name="Almeida C.C.S."/>
            <person name="Simkova H."/>
            <person name="Souza G."/>
            <person name="Pedrosa-Harand A."/>
            <person name="Macas J."/>
            <person name="Mayer K.F.X."/>
            <person name="Houben A."/>
            <person name="Marques A."/>
        </authorList>
    </citation>
    <scope>NUCLEOTIDE SEQUENCE [LARGE SCALE GENOMIC DNA]</scope>
    <source>
        <strain evidence="7">RhyTen1mFocal</strain>
    </source>
</reference>
<dbReference type="Pfam" id="PF00854">
    <property type="entry name" value="PTR2"/>
    <property type="match status" value="1"/>
</dbReference>
<sequence length="656" mass="72948">MQNEDNPELQSVIAPPFGDIFYVVSRASSLVAFDMLSKSKYSSVTEASPEWKQKGEFSKDLERLIMAEDMAIVEPQETPTTWAKGKVGKDLCTRDGSVDWYGNPAVRSKSGGWFAAVLLLVNQGLVTLAFFGVAANLVLFLTRVMHMENADAANRVSNWGLVELSFTSYYLLQNSCYSYEANSKSCKTPTHFEALILYVSIYQIALGNGGYQPAMTAFGADQFDAESLEEQKSKMAFFSYFFVANNVGSLFSDIVLTYLQDKGRWALSFAFSAAASFLGVILFFSGTLHFRYFNPGGNPLVRISQVIVTSVKNRTVKAPQAEYLYEADGKNCSMRKIVHTPEFKCLDKAAVVLHPALSSESTQKVSSKQRAPCTVTQVEEVKCILRLFPIWICTVVYSIAYNQMSSVFIEQGEAMNKAVSNLQIPPGSMNVFEILGVSGFIVLYQFCISPFMQKVLKKDLTELQRMGIGFIVSVVAMFSAGLVEIYRLKHQRVSTNRCKASSSLSILWQMPQYVLIGASEVFTYVGMMEFFNMESPDGLKSFASALYVASMSAGSFLSELIVTVIVKASGKESRDSWIADNLNHGHMDNFYFLIGLLNILGFILFVLCAKRYRGIQFARQNDEIETPVIKGGEDGLRTNGDEEVTQIEEVEVYLEA</sequence>
<evidence type="ECO:0000256" key="2">
    <source>
        <dbReference type="ARBA" id="ARBA00005982"/>
    </source>
</evidence>
<feature type="transmembrane region" description="Helical" evidence="6">
    <location>
        <begin position="506"/>
        <end position="525"/>
    </location>
</feature>
<accession>A0AAD6EM82</accession>
<comment type="caution">
    <text evidence="7">The sequence shown here is derived from an EMBL/GenBank/DDBJ whole genome shotgun (WGS) entry which is preliminary data.</text>
</comment>
<evidence type="ECO:0000256" key="6">
    <source>
        <dbReference type="SAM" id="Phobius"/>
    </source>
</evidence>
<feature type="transmembrane region" description="Helical" evidence="6">
    <location>
        <begin position="265"/>
        <end position="284"/>
    </location>
</feature>
<evidence type="ECO:0000256" key="1">
    <source>
        <dbReference type="ARBA" id="ARBA00004141"/>
    </source>
</evidence>
<evidence type="ECO:0000256" key="5">
    <source>
        <dbReference type="ARBA" id="ARBA00023136"/>
    </source>
</evidence>